<protein>
    <submittedName>
        <fullName evidence="3">Uncharacterized protein</fullName>
    </submittedName>
</protein>
<organism evidence="3 4">
    <name type="scientific">Botryotinia convoluta</name>
    <dbReference type="NCBI Taxonomy" id="54673"/>
    <lineage>
        <taxon>Eukaryota</taxon>
        <taxon>Fungi</taxon>
        <taxon>Dikarya</taxon>
        <taxon>Ascomycota</taxon>
        <taxon>Pezizomycotina</taxon>
        <taxon>Leotiomycetes</taxon>
        <taxon>Helotiales</taxon>
        <taxon>Sclerotiniaceae</taxon>
        <taxon>Botryotinia</taxon>
    </lineage>
</organism>
<dbReference type="EMBL" id="PQXN01000024">
    <property type="protein sequence ID" value="TGO61875.1"/>
    <property type="molecule type" value="Genomic_DNA"/>
</dbReference>
<evidence type="ECO:0000313" key="4">
    <source>
        <dbReference type="Proteomes" id="UP000297527"/>
    </source>
</evidence>
<gene>
    <name evidence="3" type="ORF">BCON_0024g00610</name>
</gene>
<comment type="caution">
    <text evidence="3">The sequence shown here is derived from an EMBL/GenBank/DDBJ whole genome shotgun (WGS) entry which is preliminary data.</text>
</comment>
<feature type="region of interest" description="Disordered" evidence="2">
    <location>
        <begin position="1"/>
        <end position="28"/>
    </location>
</feature>
<keyword evidence="4" id="KW-1185">Reference proteome</keyword>
<feature type="coiled-coil region" evidence="1">
    <location>
        <begin position="159"/>
        <end position="193"/>
    </location>
</feature>
<evidence type="ECO:0000313" key="3">
    <source>
        <dbReference type="EMBL" id="TGO61875.1"/>
    </source>
</evidence>
<dbReference type="Proteomes" id="UP000297527">
    <property type="component" value="Unassembled WGS sequence"/>
</dbReference>
<evidence type="ECO:0000256" key="2">
    <source>
        <dbReference type="SAM" id="MobiDB-lite"/>
    </source>
</evidence>
<keyword evidence="1" id="KW-0175">Coiled coil</keyword>
<accession>A0A4Z1IKP3</accession>
<dbReference type="OrthoDB" id="4777753at2759"/>
<feature type="region of interest" description="Disordered" evidence="2">
    <location>
        <begin position="67"/>
        <end position="100"/>
    </location>
</feature>
<name>A0A4Z1IKP3_9HELO</name>
<dbReference type="AlphaFoldDB" id="A0A4Z1IKP3"/>
<feature type="compositionally biased region" description="Pro residues" evidence="2">
    <location>
        <begin position="7"/>
        <end position="19"/>
    </location>
</feature>
<sequence>MPQFPSYLPPPPPPPPPRSAPASSPDTITLAGLEGLTKFAQNLMNLAPAGGNNGRGRKKFAIMGAANAKVKDRSQSPKAQTETETYRKRSPLRTSNVKLADRMTVPDPAWVVDKIESELTGHDEDAASEYLSENDARSDIDEAPGDAASAAKAAKKTILNRKNRTRAKARRHAAKAQKDADAADADAATAAEQANVNQDTEAEAVRKATKNQIKMNAAPMSSLGLQHSTFLTDDRPPPATQFKNPCPQCGRKTHGLPCRNIETVCICSSSSGHTSFECKLECYECYEKKESEDQGPSGGEVQVSLCKMWRTKSEGTDMGLRSNNMPNLWRLPSRCLNRDHLTFEAGSDPNGCKSCQLEDQKRLEEERLEANDGFMLPPPSGKPH</sequence>
<proteinExistence type="predicted"/>
<evidence type="ECO:0000256" key="1">
    <source>
        <dbReference type="SAM" id="Coils"/>
    </source>
</evidence>
<reference evidence="3 4" key="1">
    <citation type="submission" date="2017-12" db="EMBL/GenBank/DDBJ databases">
        <title>Comparative genomics of Botrytis spp.</title>
        <authorList>
            <person name="Valero-Jimenez C.A."/>
            <person name="Tapia P."/>
            <person name="Veloso J."/>
            <person name="Silva-Moreno E."/>
            <person name="Staats M."/>
            <person name="Valdes J.H."/>
            <person name="Van Kan J.A.L."/>
        </authorList>
    </citation>
    <scope>NUCLEOTIDE SEQUENCE [LARGE SCALE GENOMIC DNA]</scope>
    <source>
        <strain evidence="3 4">MUCL11595</strain>
    </source>
</reference>